<organism evidence="3 4">
    <name type="scientific">Pseudolysinimonas kribbensis</name>
    <dbReference type="NCBI Taxonomy" id="433641"/>
    <lineage>
        <taxon>Bacteria</taxon>
        <taxon>Bacillati</taxon>
        <taxon>Actinomycetota</taxon>
        <taxon>Actinomycetes</taxon>
        <taxon>Micrococcales</taxon>
        <taxon>Microbacteriaceae</taxon>
        <taxon>Pseudolysinimonas</taxon>
    </lineage>
</organism>
<evidence type="ECO:0000256" key="1">
    <source>
        <dbReference type="SAM" id="MobiDB-lite"/>
    </source>
</evidence>
<reference evidence="4" key="1">
    <citation type="journal article" date="2019" name="Int. J. Syst. Evol. Microbiol.">
        <title>The Global Catalogue of Microorganisms (GCM) 10K type strain sequencing project: providing services to taxonomists for standard genome sequencing and annotation.</title>
        <authorList>
            <consortium name="The Broad Institute Genomics Platform"/>
            <consortium name="The Broad Institute Genome Sequencing Center for Infectious Disease"/>
            <person name="Wu L."/>
            <person name="Ma J."/>
        </authorList>
    </citation>
    <scope>NUCLEOTIDE SEQUENCE [LARGE SCALE GENOMIC DNA]</scope>
    <source>
        <strain evidence="4">NBRC 108894</strain>
    </source>
</reference>
<feature type="transmembrane region" description="Helical" evidence="2">
    <location>
        <begin position="103"/>
        <end position="124"/>
    </location>
</feature>
<name>A0ABQ6JYH4_9MICO</name>
<evidence type="ECO:0000313" key="4">
    <source>
        <dbReference type="Proteomes" id="UP001157034"/>
    </source>
</evidence>
<dbReference type="Proteomes" id="UP001157034">
    <property type="component" value="Unassembled WGS sequence"/>
</dbReference>
<proteinExistence type="predicted"/>
<keyword evidence="2" id="KW-0812">Transmembrane</keyword>
<feature type="region of interest" description="Disordered" evidence="1">
    <location>
        <begin position="187"/>
        <end position="218"/>
    </location>
</feature>
<accession>A0ABQ6JYH4</accession>
<dbReference type="EMBL" id="BSVB01000001">
    <property type="protein sequence ID" value="GMA93371.1"/>
    <property type="molecule type" value="Genomic_DNA"/>
</dbReference>
<feature type="transmembrane region" description="Helical" evidence="2">
    <location>
        <begin position="130"/>
        <end position="150"/>
    </location>
</feature>
<keyword evidence="2" id="KW-0472">Membrane</keyword>
<dbReference type="RefSeq" id="WP_284252141.1">
    <property type="nucleotide sequence ID" value="NZ_BSVB01000001.1"/>
</dbReference>
<gene>
    <name evidence="3" type="ORF">GCM10025881_01950</name>
</gene>
<comment type="caution">
    <text evidence="3">The sequence shown here is derived from an EMBL/GenBank/DDBJ whole genome shotgun (WGS) entry which is preliminary data.</text>
</comment>
<evidence type="ECO:0000256" key="2">
    <source>
        <dbReference type="SAM" id="Phobius"/>
    </source>
</evidence>
<feature type="compositionally biased region" description="Low complexity" evidence="1">
    <location>
        <begin position="188"/>
        <end position="211"/>
    </location>
</feature>
<evidence type="ECO:0000313" key="3">
    <source>
        <dbReference type="EMBL" id="GMA93371.1"/>
    </source>
</evidence>
<protein>
    <submittedName>
        <fullName evidence="3">Uncharacterized protein</fullName>
    </submittedName>
</protein>
<sequence>MRYMNEGYAVSFAVNKAITAGRSLSMPLVEQAHGRAAEAQRLVAAAAVDFDEAEETWSQVVLVDGEHVTRAGGYVAGDSAQRAASRAENHGDYRHRQHSTPGVWGWIAALGVTAAEFSAVYTLLWNPSNLLTLLPLVIVTVLVFAATHVVTKQTGRAIRAWRIAREARIDKLDAGYAHVHSDAATAGSRSIATPRARTASASSGARPPRTRWGGSTAS</sequence>
<keyword evidence="2" id="KW-1133">Transmembrane helix</keyword>
<keyword evidence="4" id="KW-1185">Reference proteome</keyword>